<dbReference type="PROSITE" id="PS51077">
    <property type="entry name" value="HTH_ICLR"/>
    <property type="match status" value="1"/>
</dbReference>
<dbReference type="InterPro" id="IPR036390">
    <property type="entry name" value="WH_DNA-bd_sf"/>
</dbReference>
<evidence type="ECO:0000256" key="3">
    <source>
        <dbReference type="ARBA" id="ARBA00023163"/>
    </source>
</evidence>
<dbReference type="Proteomes" id="UP000030401">
    <property type="component" value="Unassembled WGS sequence"/>
</dbReference>
<dbReference type="STRING" id="1385512.N784_03435"/>
<gene>
    <name evidence="8" type="ORF">N784_03435</name>
</gene>
<evidence type="ECO:0000259" key="7">
    <source>
        <dbReference type="PROSITE" id="PS51078"/>
    </source>
</evidence>
<dbReference type="InterPro" id="IPR029016">
    <property type="entry name" value="GAF-like_dom_sf"/>
</dbReference>
<dbReference type="Pfam" id="PF09339">
    <property type="entry name" value="HTH_IclR"/>
    <property type="match status" value="1"/>
</dbReference>
<dbReference type="RefSeq" id="WP_036834095.1">
    <property type="nucleotide sequence ID" value="NZ_AVPG01000010.1"/>
</dbReference>
<keyword evidence="9" id="KW-1185">Reference proteome</keyword>
<evidence type="ECO:0000256" key="5">
    <source>
        <dbReference type="ARBA" id="ARBA00070406"/>
    </source>
</evidence>
<dbReference type="GO" id="GO:0045892">
    <property type="term" value="P:negative regulation of DNA-templated transcription"/>
    <property type="evidence" value="ECO:0007669"/>
    <property type="project" value="UniProtKB-ARBA"/>
</dbReference>
<comment type="function">
    <text evidence="4">May be an activator protein for the gylABX operon.</text>
</comment>
<dbReference type="InterPro" id="IPR005471">
    <property type="entry name" value="Tscrpt_reg_IclR_N"/>
</dbReference>
<dbReference type="SUPFAM" id="SSF46785">
    <property type="entry name" value="Winged helix' DNA-binding domain"/>
    <property type="match status" value="1"/>
</dbReference>
<evidence type="ECO:0000256" key="4">
    <source>
        <dbReference type="ARBA" id="ARBA00058938"/>
    </source>
</evidence>
<dbReference type="InterPro" id="IPR036388">
    <property type="entry name" value="WH-like_DNA-bd_sf"/>
</dbReference>
<dbReference type="EMBL" id="AVPG01000010">
    <property type="protein sequence ID" value="KGX86917.1"/>
    <property type="molecule type" value="Genomic_DNA"/>
</dbReference>
<evidence type="ECO:0000256" key="2">
    <source>
        <dbReference type="ARBA" id="ARBA00023125"/>
    </source>
</evidence>
<evidence type="ECO:0000313" key="8">
    <source>
        <dbReference type="EMBL" id="KGX86917.1"/>
    </source>
</evidence>
<dbReference type="PANTHER" id="PTHR30136">
    <property type="entry name" value="HELIX-TURN-HELIX TRANSCRIPTIONAL REGULATOR, ICLR FAMILY"/>
    <property type="match status" value="1"/>
</dbReference>
<dbReference type="InterPro" id="IPR014757">
    <property type="entry name" value="Tscrpt_reg_IclR_C"/>
</dbReference>
<dbReference type="GO" id="GO:0003677">
    <property type="term" value="F:DNA binding"/>
    <property type="evidence" value="ECO:0007669"/>
    <property type="project" value="UniProtKB-KW"/>
</dbReference>
<evidence type="ECO:0000313" key="9">
    <source>
        <dbReference type="Proteomes" id="UP000030401"/>
    </source>
</evidence>
<reference evidence="8 9" key="1">
    <citation type="submission" date="2013-08" db="EMBL/GenBank/DDBJ databases">
        <authorList>
            <person name="Huang J."/>
            <person name="Wang G."/>
        </authorList>
    </citation>
    <scope>NUCLEOTIDE SEQUENCE [LARGE SCALE GENOMIC DNA]</scope>
    <source>
        <strain evidence="8 9">JSM 072002</strain>
    </source>
</reference>
<keyword evidence="3" id="KW-0804">Transcription</keyword>
<dbReference type="OrthoDB" id="9791752at2"/>
<dbReference type="SMART" id="SM00346">
    <property type="entry name" value="HTH_ICLR"/>
    <property type="match status" value="1"/>
</dbReference>
<dbReference type="FunFam" id="1.10.10.10:FF:000056">
    <property type="entry name" value="IclR family transcriptional regulator"/>
    <property type="match status" value="1"/>
</dbReference>
<organism evidence="8 9">
    <name type="scientific">Pontibacillus litoralis JSM 072002</name>
    <dbReference type="NCBI Taxonomy" id="1385512"/>
    <lineage>
        <taxon>Bacteria</taxon>
        <taxon>Bacillati</taxon>
        <taxon>Bacillota</taxon>
        <taxon>Bacilli</taxon>
        <taxon>Bacillales</taxon>
        <taxon>Bacillaceae</taxon>
        <taxon>Pontibacillus</taxon>
    </lineage>
</organism>
<evidence type="ECO:0000256" key="1">
    <source>
        <dbReference type="ARBA" id="ARBA00023015"/>
    </source>
</evidence>
<dbReference type="SUPFAM" id="SSF55781">
    <property type="entry name" value="GAF domain-like"/>
    <property type="match status" value="1"/>
</dbReference>
<dbReference type="eggNOG" id="COG1414">
    <property type="taxonomic scope" value="Bacteria"/>
</dbReference>
<dbReference type="Pfam" id="PF01614">
    <property type="entry name" value="IclR_C"/>
    <property type="match status" value="1"/>
</dbReference>
<keyword evidence="1" id="KW-0805">Transcription regulation</keyword>
<dbReference type="Gene3D" id="1.10.10.10">
    <property type="entry name" value="Winged helix-like DNA-binding domain superfamily/Winged helix DNA-binding domain"/>
    <property type="match status" value="1"/>
</dbReference>
<sequence length="248" mass="27940">MNQSVIKALKLLDYFTEDTPEWTLKEIAIRAELPKPTAYRLLTSLEYCGFLRKIKQSEHDSRYQLGVKLLELGHRVADQIEIRKIAKPFMEQLGERLNEAIHLVTVEGGQAIYIDKVDSHRALRLCTKVGKRSPLYSGSGPKLLLAHLQEDEQATVLQTISHPFIDSSRVKAELKLIKEQGFALSEGEQDVDTTGVSYPIYDYQHSVVAAIAVSGLTSRFEGDNLLRIQEETRKTAQQISSALGYQIN</sequence>
<dbReference type="AlphaFoldDB" id="A0A0A5HTG7"/>
<proteinExistence type="predicted"/>
<dbReference type="PANTHER" id="PTHR30136:SF24">
    <property type="entry name" value="HTH-TYPE TRANSCRIPTIONAL REPRESSOR ALLR"/>
    <property type="match status" value="1"/>
</dbReference>
<feature type="domain" description="IclR-ED" evidence="7">
    <location>
        <begin position="68"/>
        <end position="245"/>
    </location>
</feature>
<name>A0A0A5HTG7_9BACI</name>
<comment type="caution">
    <text evidence="8">The sequence shown here is derived from an EMBL/GenBank/DDBJ whole genome shotgun (WGS) entry which is preliminary data.</text>
</comment>
<dbReference type="Gene3D" id="3.30.450.40">
    <property type="match status" value="1"/>
</dbReference>
<dbReference type="PROSITE" id="PS51078">
    <property type="entry name" value="ICLR_ED"/>
    <property type="match status" value="1"/>
</dbReference>
<keyword evidence="2" id="KW-0238">DNA-binding</keyword>
<evidence type="ECO:0000259" key="6">
    <source>
        <dbReference type="PROSITE" id="PS51077"/>
    </source>
</evidence>
<dbReference type="GO" id="GO:0003700">
    <property type="term" value="F:DNA-binding transcription factor activity"/>
    <property type="evidence" value="ECO:0007669"/>
    <property type="project" value="TreeGrafter"/>
</dbReference>
<protein>
    <recommendedName>
        <fullName evidence="5">Glycerol operon regulatory protein</fullName>
    </recommendedName>
</protein>
<dbReference type="InterPro" id="IPR050707">
    <property type="entry name" value="HTH_MetabolicPath_Reg"/>
</dbReference>
<feature type="domain" description="HTH iclR-type" evidence="6">
    <location>
        <begin position="2"/>
        <end position="67"/>
    </location>
</feature>
<accession>A0A0A5HTG7</accession>